<keyword evidence="4" id="KW-0472">Membrane</keyword>
<protein>
    <recommendedName>
        <fullName evidence="7">Calcineurin-like phosphoesterase domain-containing protein</fullName>
    </recommendedName>
</protein>
<dbReference type="GO" id="GO:0046872">
    <property type="term" value="F:metal ion binding"/>
    <property type="evidence" value="ECO:0007669"/>
    <property type="project" value="UniProtKB-KW"/>
</dbReference>
<evidence type="ECO:0000256" key="3">
    <source>
        <dbReference type="ARBA" id="ARBA00022801"/>
    </source>
</evidence>
<proteinExistence type="predicted"/>
<evidence type="ECO:0000256" key="2">
    <source>
        <dbReference type="ARBA" id="ARBA00022723"/>
    </source>
</evidence>
<dbReference type="GO" id="GO:0006506">
    <property type="term" value="P:GPI anchor biosynthetic process"/>
    <property type="evidence" value="ECO:0007669"/>
    <property type="project" value="InterPro"/>
</dbReference>
<evidence type="ECO:0000256" key="5">
    <source>
        <dbReference type="ARBA" id="ARBA00023211"/>
    </source>
</evidence>
<gene>
    <name evidence="6" type="ORF">TBIB3V08_LOCUS579</name>
</gene>
<keyword evidence="2" id="KW-0479">Metal-binding</keyword>
<dbReference type="InterPro" id="IPR029052">
    <property type="entry name" value="Metallo-depent_PP-like"/>
</dbReference>
<dbReference type="PANTHER" id="PTHR13315:SF0">
    <property type="entry name" value="METALLOPHOSPHOESTERASE 1"/>
    <property type="match status" value="1"/>
</dbReference>
<dbReference type="PANTHER" id="PTHR13315">
    <property type="entry name" value="METALLO PHOSPHOESTERASE RELATED"/>
    <property type="match status" value="1"/>
</dbReference>
<sequence>MLFGCPSAGGPRDLFDEGLWCSEKEFKYYVQRFHDLFAVPEGTELYVVVGNHDVGFHYGISRCTESLMQTVTSQIKPQKI</sequence>
<dbReference type="SUPFAM" id="SSF56300">
    <property type="entry name" value="Metallo-dependent phosphatases"/>
    <property type="match status" value="1"/>
</dbReference>
<dbReference type="GO" id="GO:0016020">
    <property type="term" value="C:membrane"/>
    <property type="evidence" value="ECO:0007669"/>
    <property type="project" value="GOC"/>
</dbReference>
<dbReference type="GO" id="GO:0016787">
    <property type="term" value="F:hydrolase activity"/>
    <property type="evidence" value="ECO:0007669"/>
    <property type="project" value="UniProtKB-KW"/>
</dbReference>
<accession>A0A7R9EN17</accession>
<comment type="cofactor">
    <cofactor evidence="1">
        <name>Mn(2+)</name>
        <dbReference type="ChEBI" id="CHEBI:29035"/>
    </cofactor>
</comment>
<evidence type="ECO:0000256" key="1">
    <source>
        <dbReference type="ARBA" id="ARBA00001936"/>
    </source>
</evidence>
<keyword evidence="5" id="KW-0464">Manganese</keyword>
<dbReference type="InterPro" id="IPR033308">
    <property type="entry name" value="PGAP5/Cdc1/Ted1"/>
</dbReference>
<dbReference type="EMBL" id="OD564353">
    <property type="protein sequence ID" value="CAD7437980.1"/>
    <property type="molecule type" value="Genomic_DNA"/>
</dbReference>
<organism evidence="6">
    <name type="scientific">Timema bartmani</name>
    <dbReference type="NCBI Taxonomy" id="61472"/>
    <lineage>
        <taxon>Eukaryota</taxon>
        <taxon>Metazoa</taxon>
        <taxon>Ecdysozoa</taxon>
        <taxon>Arthropoda</taxon>
        <taxon>Hexapoda</taxon>
        <taxon>Insecta</taxon>
        <taxon>Pterygota</taxon>
        <taxon>Neoptera</taxon>
        <taxon>Polyneoptera</taxon>
        <taxon>Phasmatodea</taxon>
        <taxon>Timematodea</taxon>
        <taxon>Timematoidea</taxon>
        <taxon>Timematidae</taxon>
        <taxon>Timema</taxon>
    </lineage>
</organism>
<dbReference type="AlphaFoldDB" id="A0A7R9EN17"/>
<evidence type="ECO:0000313" key="6">
    <source>
        <dbReference type="EMBL" id="CAD7437980.1"/>
    </source>
</evidence>
<evidence type="ECO:0008006" key="7">
    <source>
        <dbReference type="Google" id="ProtNLM"/>
    </source>
</evidence>
<reference evidence="6" key="1">
    <citation type="submission" date="2020-11" db="EMBL/GenBank/DDBJ databases">
        <authorList>
            <person name="Tran Van P."/>
        </authorList>
    </citation>
    <scope>NUCLEOTIDE SEQUENCE</scope>
</reference>
<name>A0A7R9EN17_9NEOP</name>
<keyword evidence="3" id="KW-0378">Hydrolase</keyword>
<evidence type="ECO:0000256" key="4">
    <source>
        <dbReference type="ARBA" id="ARBA00023136"/>
    </source>
</evidence>